<dbReference type="RefSeq" id="WP_090701975.1">
    <property type="nucleotide sequence ID" value="NZ_FOSP01000031.1"/>
</dbReference>
<evidence type="ECO:0008006" key="3">
    <source>
        <dbReference type="Google" id="ProtNLM"/>
    </source>
</evidence>
<evidence type="ECO:0000313" key="1">
    <source>
        <dbReference type="EMBL" id="SFL10099.1"/>
    </source>
</evidence>
<gene>
    <name evidence="1" type="ORF">SAMN05216302_103137</name>
</gene>
<protein>
    <recommendedName>
        <fullName evidence="3">Zinc-finger</fullName>
    </recommendedName>
</protein>
<proteinExistence type="predicted"/>
<sequence length="91" mass="10642">MFKDPLERLIAGKYMLNCKQASLLASRAIDEKLPFWERGMLKIHLLLCRSCANFTRQLAFLKKVSRRSRIDSDFQLTDEARQRIANALQNK</sequence>
<dbReference type="AlphaFoldDB" id="A0A1I4EXV3"/>
<dbReference type="Proteomes" id="UP000199533">
    <property type="component" value="Unassembled WGS sequence"/>
</dbReference>
<dbReference type="EMBL" id="FOSP01000031">
    <property type="protein sequence ID" value="SFL10099.1"/>
    <property type="molecule type" value="Genomic_DNA"/>
</dbReference>
<keyword evidence="2" id="KW-1185">Reference proteome</keyword>
<evidence type="ECO:0000313" key="2">
    <source>
        <dbReference type="Proteomes" id="UP000199533"/>
    </source>
</evidence>
<accession>A0A1I4EXV3</accession>
<organism evidence="1 2">
    <name type="scientific">Nitrosomonas aestuarii</name>
    <dbReference type="NCBI Taxonomy" id="52441"/>
    <lineage>
        <taxon>Bacteria</taxon>
        <taxon>Pseudomonadati</taxon>
        <taxon>Pseudomonadota</taxon>
        <taxon>Betaproteobacteria</taxon>
        <taxon>Nitrosomonadales</taxon>
        <taxon>Nitrosomonadaceae</taxon>
        <taxon>Nitrosomonas</taxon>
    </lineage>
</organism>
<reference evidence="2" key="1">
    <citation type="submission" date="2016-10" db="EMBL/GenBank/DDBJ databases">
        <authorList>
            <person name="Varghese N."/>
            <person name="Submissions S."/>
        </authorList>
    </citation>
    <scope>NUCLEOTIDE SEQUENCE [LARGE SCALE GENOMIC DNA]</scope>
    <source>
        <strain evidence="2">Nm69</strain>
    </source>
</reference>
<dbReference type="STRING" id="52441.SAMN05216302_103137"/>
<name>A0A1I4EXV3_9PROT</name>